<protein>
    <recommendedName>
        <fullName evidence="3">Tetratricopeptide repeat-containing protein</fullName>
    </recommendedName>
</protein>
<comment type="caution">
    <text evidence="1">The sequence shown here is derived from an EMBL/GenBank/DDBJ whole genome shotgun (WGS) entry which is preliminary data.</text>
</comment>
<dbReference type="SUPFAM" id="SSF48452">
    <property type="entry name" value="TPR-like"/>
    <property type="match status" value="1"/>
</dbReference>
<accession>A0A8J3ZHV3</accession>
<dbReference type="InterPro" id="IPR011990">
    <property type="entry name" value="TPR-like_helical_dom_sf"/>
</dbReference>
<dbReference type="Gene3D" id="1.25.40.10">
    <property type="entry name" value="Tetratricopeptide repeat domain"/>
    <property type="match status" value="1"/>
</dbReference>
<gene>
    <name evidence="1" type="ORF">Vau01_106090</name>
</gene>
<organism evidence="1 2">
    <name type="scientific">Virgisporangium aurantiacum</name>
    <dbReference type="NCBI Taxonomy" id="175570"/>
    <lineage>
        <taxon>Bacteria</taxon>
        <taxon>Bacillati</taxon>
        <taxon>Actinomycetota</taxon>
        <taxon>Actinomycetes</taxon>
        <taxon>Micromonosporales</taxon>
        <taxon>Micromonosporaceae</taxon>
        <taxon>Virgisporangium</taxon>
    </lineage>
</organism>
<dbReference type="EMBL" id="BOPG01000088">
    <property type="protein sequence ID" value="GIJ63093.1"/>
    <property type="molecule type" value="Genomic_DNA"/>
</dbReference>
<sequence>MYCRVDRLEEAIDHLNQAAALARHTGDRKAEGHALEVLSFVDLMRGNPAVAADHARQAIEIFRHAGLPLGEGITLGRLAMACLKLRRFDDAIRYGNESIAIGTDIGDRMGQAFS</sequence>
<dbReference type="Proteomes" id="UP000612585">
    <property type="component" value="Unassembled WGS sequence"/>
</dbReference>
<evidence type="ECO:0000313" key="2">
    <source>
        <dbReference type="Proteomes" id="UP000612585"/>
    </source>
</evidence>
<reference evidence="1" key="1">
    <citation type="submission" date="2021-01" db="EMBL/GenBank/DDBJ databases">
        <title>Whole genome shotgun sequence of Virgisporangium aurantiacum NBRC 16421.</title>
        <authorList>
            <person name="Komaki H."/>
            <person name="Tamura T."/>
        </authorList>
    </citation>
    <scope>NUCLEOTIDE SEQUENCE</scope>
    <source>
        <strain evidence="1">NBRC 16421</strain>
    </source>
</reference>
<dbReference type="Pfam" id="PF13424">
    <property type="entry name" value="TPR_12"/>
    <property type="match status" value="1"/>
</dbReference>
<name>A0A8J3ZHV3_9ACTN</name>
<evidence type="ECO:0000313" key="1">
    <source>
        <dbReference type="EMBL" id="GIJ63093.1"/>
    </source>
</evidence>
<evidence type="ECO:0008006" key="3">
    <source>
        <dbReference type="Google" id="ProtNLM"/>
    </source>
</evidence>
<keyword evidence="2" id="KW-1185">Reference proteome</keyword>
<dbReference type="AlphaFoldDB" id="A0A8J3ZHV3"/>
<proteinExistence type="predicted"/>